<name>A0A2H0YPQ4_9BACT</name>
<keyword evidence="2" id="KW-0012">Acyltransferase</keyword>
<organism evidence="4 5">
    <name type="scientific">Candidatus Kerfeldbacteria bacterium CG08_land_8_20_14_0_20_43_14</name>
    <dbReference type="NCBI Taxonomy" id="2014246"/>
    <lineage>
        <taxon>Bacteria</taxon>
        <taxon>Candidatus Kerfeldiibacteriota</taxon>
    </lineage>
</organism>
<dbReference type="CDD" id="cd07989">
    <property type="entry name" value="LPLAT_AGPAT-like"/>
    <property type="match status" value="1"/>
</dbReference>
<reference evidence="5" key="1">
    <citation type="submission" date="2017-09" db="EMBL/GenBank/DDBJ databases">
        <title>Depth-based differentiation of microbial function through sediment-hosted aquifers and enrichment of novel symbionts in the deep terrestrial subsurface.</title>
        <authorList>
            <person name="Probst A.J."/>
            <person name="Ladd B."/>
            <person name="Jarett J.K."/>
            <person name="Geller-Mcgrath D.E."/>
            <person name="Sieber C.M.K."/>
            <person name="Emerson J.B."/>
            <person name="Anantharaman K."/>
            <person name="Thomas B.C."/>
            <person name="Malmstrom R."/>
            <person name="Stieglmeier M."/>
            <person name="Klingl A."/>
            <person name="Woyke T."/>
            <person name="Ryan C.M."/>
            <person name="Banfield J.F."/>
        </authorList>
    </citation>
    <scope>NUCLEOTIDE SEQUENCE [LARGE SCALE GENOMIC DNA]</scope>
</reference>
<evidence type="ECO:0000259" key="3">
    <source>
        <dbReference type="SMART" id="SM00563"/>
    </source>
</evidence>
<sequence length="211" mass="24108">MKRYKGLKWFLRLGQRRFQEISGLENLPKSEPFILAGNHIGSPDPIFIMSLVYFTIQRPVIFLAFDKVVNFFGKKRAYDWLGAIGKDEDRPAECLKYLKMELENGNPIGIFPEGMRNSAPFLMPGKTGVARLAHWTGAPVIPFGFAGPATWTFNQGLYASLMFKKDMRLHIGKAMFFPKMPQDKITKDLLVRTTREIMAMIGQLSGRHYPF</sequence>
<dbReference type="Pfam" id="PF01553">
    <property type="entry name" value="Acyltransferase"/>
    <property type="match status" value="1"/>
</dbReference>
<dbReference type="PANTHER" id="PTHR10434:SF11">
    <property type="entry name" value="1-ACYL-SN-GLYCEROL-3-PHOSPHATE ACYLTRANSFERASE"/>
    <property type="match status" value="1"/>
</dbReference>
<dbReference type="PANTHER" id="PTHR10434">
    <property type="entry name" value="1-ACYL-SN-GLYCEROL-3-PHOSPHATE ACYLTRANSFERASE"/>
    <property type="match status" value="1"/>
</dbReference>
<dbReference type="EMBL" id="PEXW01000069">
    <property type="protein sequence ID" value="PIS40440.1"/>
    <property type="molecule type" value="Genomic_DNA"/>
</dbReference>
<gene>
    <name evidence="4" type="ORF">COT26_03245</name>
</gene>
<evidence type="ECO:0000313" key="4">
    <source>
        <dbReference type="EMBL" id="PIS40440.1"/>
    </source>
</evidence>
<comment type="caution">
    <text evidence="4">The sequence shown here is derived from an EMBL/GenBank/DDBJ whole genome shotgun (WGS) entry which is preliminary data.</text>
</comment>
<dbReference type="SUPFAM" id="SSF69593">
    <property type="entry name" value="Glycerol-3-phosphate (1)-acyltransferase"/>
    <property type="match status" value="1"/>
</dbReference>
<dbReference type="GO" id="GO:0006654">
    <property type="term" value="P:phosphatidic acid biosynthetic process"/>
    <property type="evidence" value="ECO:0007669"/>
    <property type="project" value="TreeGrafter"/>
</dbReference>
<protein>
    <recommendedName>
        <fullName evidence="3">Phospholipid/glycerol acyltransferase domain-containing protein</fullName>
    </recommendedName>
</protein>
<dbReference type="GO" id="GO:0003841">
    <property type="term" value="F:1-acylglycerol-3-phosphate O-acyltransferase activity"/>
    <property type="evidence" value="ECO:0007669"/>
    <property type="project" value="TreeGrafter"/>
</dbReference>
<feature type="domain" description="Phospholipid/glycerol acyltransferase" evidence="3">
    <location>
        <begin position="33"/>
        <end position="148"/>
    </location>
</feature>
<dbReference type="AlphaFoldDB" id="A0A2H0YPQ4"/>
<evidence type="ECO:0000313" key="5">
    <source>
        <dbReference type="Proteomes" id="UP000236845"/>
    </source>
</evidence>
<dbReference type="Proteomes" id="UP000236845">
    <property type="component" value="Unassembled WGS sequence"/>
</dbReference>
<dbReference type="InterPro" id="IPR002123">
    <property type="entry name" value="Plipid/glycerol_acylTrfase"/>
</dbReference>
<accession>A0A2H0YPQ4</accession>
<proteinExistence type="predicted"/>
<evidence type="ECO:0000256" key="1">
    <source>
        <dbReference type="ARBA" id="ARBA00022679"/>
    </source>
</evidence>
<evidence type="ECO:0000256" key="2">
    <source>
        <dbReference type="ARBA" id="ARBA00023315"/>
    </source>
</evidence>
<keyword evidence="1" id="KW-0808">Transferase</keyword>
<dbReference type="SMART" id="SM00563">
    <property type="entry name" value="PlsC"/>
    <property type="match status" value="1"/>
</dbReference>